<evidence type="ECO:0000259" key="1">
    <source>
        <dbReference type="Pfam" id="PF03372"/>
    </source>
</evidence>
<evidence type="ECO:0000313" key="3">
    <source>
        <dbReference type="Proteomes" id="UP001166571"/>
    </source>
</evidence>
<accession>A0ABS7MCV8</accession>
<name>A0ABS7MCV8_9SPHN</name>
<proteinExistence type="predicted"/>
<gene>
    <name evidence="2" type="ORF">K5P26_05860</name>
</gene>
<evidence type="ECO:0000313" key="2">
    <source>
        <dbReference type="EMBL" id="MBY4636663.1"/>
    </source>
</evidence>
<keyword evidence="3" id="KW-1185">Reference proteome</keyword>
<dbReference type="Gene3D" id="3.60.10.10">
    <property type="entry name" value="Endonuclease/exonuclease/phosphatase"/>
    <property type="match status" value="1"/>
</dbReference>
<keyword evidence="2" id="KW-0540">Nuclease</keyword>
<dbReference type="InterPro" id="IPR036691">
    <property type="entry name" value="Endo/exonu/phosph_ase_sf"/>
</dbReference>
<dbReference type="RefSeq" id="WP_222136059.1">
    <property type="nucleotide sequence ID" value="NZ_JAILXK010000001.1"/>
</dbReference>
<keyword evidence="2" id="KW-0378">Hydrolase</keyword>
<dbReference type="InterPro" id="IPR005135">
    <property type="entry name" value="Endo/exonuclease/phosphatase"/>
</dbReference>
<organism evidence="2 3">
    <name type="scientific">Sphingopyxis jiangsuensis</name>
    <dbReference type="NCBI Taxonomy" id="2871171"/>
    <lineage>
        <taxon>Bacteria</taxon>
        <taxon>Pseudomonadati</taxon>
        <taxon>Pseudomonadota</taxon>
        <taxon>Alphaproteobacteria</taxon>
        <taxon>Sphingomonadales</taxon>
        <taxon>Sphingomonadaceae</taxon>
        <taxon>Sphingopyxis</taxon>
    </lineage>
</organism>
<feature type="domain" description="Endonuclease/exonuclease/phosphatase" evidence="1">
    <location>
        <begin position="47"/>
        <end position="272"/>
    </location>
</feature>
<dbReference type="SUPFAM" id="SSF56219">
    <property type="entry name" value="DNase I-like"/>
    <property type="match status" value="1"/>
</dbReference>
<protein>
    <submittedName>
        <fullName evidence="2">Endonuclease/exonuclease/phosphatase family protein</fullName>
    </submittedName>
</protein>
<dbReference type="CDD" id="cd10283">
    <property type="entry name" value="MnuA_DNase1-like"/>
    <property type="match status" value="1"/>
</dbReference>
<reference evidence="2" key="1">
    <citation type="submission" date="2021-08" db="EMBL/GenBank/DDBJ databases">
        <title>Sphingopyxis panaciterrulae sp. nov., isolated from the surface water of the Yellow Sea.</title>
        <authorList>
            <person name="Gao Z."/>
            <person name="Zhang D."/>
            <person name="Zhang A."/>
        </authorList>
    </citation>
    <scope>NUCLEOTIDE SEQUENCE</scope>
    <source>
        <strain evidence="2">XHP0097</strain>
    </source>
</reference>
<sequence>MTMIHSLRWQFDDPVHQKHVAERLIALKAALRAEVTDTTAPHSLRLATWNIMHFGNGGGYRRRPESMLYIAEIIDHFDLVAIQEVNRDLTALETLLEKHLGSDWDYLVTDAAGGHGERTDAGNNERLAFLYRRSKVVFCKETGEIVLPEGQEIAAPGADGATRKVQFARTPFSVAFRSSWFKFKLCTVHIHYGDDKNPPDLKHRRDEIAKIAGFLSDRQAAEMKAAVKRAKEDGWTEPQDAARDYSYILLGDFNIVSPTHETMQALSDAGFEIPTKLHTTNLGNSHHYDQIAFKSAHPGFQVIRSGVFDMLAHVYRDADAGHYVDHVKPERFKLDSKKRPRTRDQQINYFKATFRRNQMSDHKLLWCEIRTDFSEDYLTDIAAG</sequence>
<dbReference type="PANTHER" id="PTHR11371">
    <property type="entry name" value="DEOXYRIBONUCLEASE"/>
    <property type="match status" value="1"/>
</dbReference>
<dbReference type="PANTHER" id="PTHR11371:SF31">
    <property type="entry name" value="EXTRACELLULAR NUCLEASE"/>
    <property type="match status" value="1"/>
</dbReference>
<dbReference type="EMBL" id="JAILXK010000001">
    <property type="protein sequence ID" value="MBY4636663.1"/>
    <property type="molecule type" value="Genomic_DNA"/>
</dbReference>
<dbReference type="Pfam" id="PF03372">
    <property type="entry name" value="Exo_endo_phos"/>
    <property type="match status" value="1"/>
</dbReference>
<dbReference type="Proteomes" id="UP001166571">
    <property type="component" value="Unassembled WGS sequence"/>
</dbReference>
<keyword evidence="2" id="KW-0255">Endonuclease</keyword>
<comment type="caution">
    <text evidence="2">The sequence shown here is derived from an EMBL/GenBank/DDBJ whole genome shotgun (WGS) entry which is preliminary data.</text>
</comment>
<dbReference type="GO" id="GO:0004519">
    <property type="term" value="F:endonuclease activity"/>
    <property type="evidence" value="ECO:0007669"/>
    <property type="project" value="UniProtKB-KW"/>
</dbReference>